<organism evidence="7 8">
    <name type="scientific">Nocardioides iriomotensis</name>
    <dbReference type="NCBI Taxonomy" id="715784"/>
    <lineage>
        <taxon>Bacteria</taxon>
        <taxon>Bacillati</taxon>
        <taxon>Actinomycetota</taxon>
        <taxon>Actinomycetes</taxon>
        <taxon>Propionibacteriales</taxon>
        <taxon>Nocardioidaceae</taxon>
        <taxon>Nocardioides</taxon>
    </lineage>
</organism>
<evidence type="ECO:0000256" key="3">
    <source>
        <dbReference type="ARBA" id="ARBA00022801"/>
    </source>
</evidence>
<evidence type="ECO:0000259" key="6">
    <source>
        <dbReference type="Pfam" id="PF00413"/>
    </source>
</evidence>
<protein>
    <submittedName>
        <fullName evidence="7">Matrixin family metalloprotease</fullName>
    </submittedName>
</protein>
<dbReference type="GO" id="GO:0008270">
    <property type="term" value="F:zinc ion binding"/>
    <property type="evidence" value="ECO:0007669"/>
    <property type="project" value="InterPro"/>
</dbReference>
<dbReference type="Gene3D" id="3.40.390.10">
    <property type="entry name" value="Collagenase (Catalytic Domain)"/>
    <property type="match status" value="1"/>
</dbReference>
<dbReference type="AlphaFoldDB" id="A0A4Q5J089"/>
<dbReference type="InterPro" id="IPR024079">
    <property type="entry name" value="MetalloPept_cat_dom_sf"/>
</dbReference>
<dbReference type="EMBL" id="SDPU01000027">
    <property type="protein sequence ID" value="RYU11028.1"/>
    <property type="molecule type" value="Genomic_DNA"/>
</dbReference>
<evidence type="ECO:0000256" key="5">
    <source>
        <dbReference type="SAM" id="MobiDB-lite"/>
    </source>
</evidence>
<feature type="domain" description="Peptidase M10 metallopeptidase" evidence="6">
    <location>
        <begin position="223"/>
        <end position="253"/>
    </location>
</feature>
<comment type="caution">
    <text evidence="7">The sequence shown here is derived from an EMBL/GenBank/DDBJ whole genome shotgun (WGS) entry which is preliminary data.</text>
</comment>
<accession>A0A4Q5J089</accession>
<evidence type="ECO:0000313" key="8">
    <source>
        <dbReference type="Proteomes" id="UP000291189"/>
    </source>
</evidence>
<evidence type="ECO:0000256" key="4">
    <source>
        <dbReference type="ARBA" id="ARBA00022833"/>
    </source>
</evidence>
<evidence type="ECO:0000256" key="2">
    <source>
        <dbReference type="ARBA" id="ARBA00022723"/>
    </source>
</evidence>
<keyword evidence="4" id="KW-0862">Zinc</keyword>
<dbReference type="Proteomes" id="UP000291189">
    <property type="component" value="Unassembled WGS sequence"/>
</dbReference>
<sequence length="276" mass="29040">MHTGDAEEQELFERLEREFADVKVPRAVRRRRPRPPRRPREGMPRTKRLVAWVLVLGLGAWSFSHTPTGRSLVAAVGWGRTAVAGDGYTFTAETPGGPVRWSSCRTIEVVVNDALRPVGAADVVGDGIAEVAAASGLTIEVVGATDEQPSDRRAVEQSRYGVSWAPVLVAWTTPEADPGLAGDTVGLGGGISVALDGVTRYVSGQVTLDTPQLEEMLALPDGEALVRAVVVHEMAHVLGLGHVDDPAALMAETGGATSLGEGDREGLRVAGDGPCL</sequence>
<evidence type="ECO:0000256" key="1">
    <source>
        <dbReference type="ARBA" id="ARBA00022670"/>
    </source>
</evidence>
<gene>
    <name evidence="7" type="ORF">ETU37_15085</name>
</gene>
<dbReference type="SUPFAM" id="SSF55486">
    <property type="entry name" value="Metalloproteases ('zincins'), catalytic domain"/>
    <property type="match status" value="1"/>
</dbReference>
<dbReference type="GO" id="GO:0004222">
    <property type="term" value="F:metalloendopeptidase activity"/>
    <property type="evidence" value="ECO:0007669"/>
    <property type="project" value="InterPro"/>
</dbReference>
<keyword evidence="1 7" id="KW-0645">Protease</keyword>
<dbReference type="RefSeq" id="WP_129988168.1">
    <property type="nucleotide sequence ID" value="NZ_SDPU01000027.1"/>
</dbReference>
<proteinExistence type="predicted"/>
<dbReference type="Pfam" id="PF00413">
    <property type="entry name" value="Peptidase_M10"/>
    <property type="match status" value="1"/>
</dbReference>
<dbReference type="OrthoDB" id="4297752at2"/>
<keyword evidence="8" id="KW-1185">Reference proteome</keyword>
<reference evidence="7 8" key="1">
    <citation type="submission" date="2019-01" db="EMBL/GenBank/DDBJ databases">
        <title>Nocardioides guangzhouensis sp. nov., an actinobacterium isolated from soil.</title>
        <authorList>
            <person name="Fu Y."/>
            <person name="Cai Y."/>
            <person name="Lin Z."/>
            <person name="Chen P."/>
        </authorList>
    </citation>
    <scope>NUCLEOTIDE SEQUENCE [LARGE SCALE GENOMIC DNA]</scope>
    <source>
        <strain evidence="7 8">NBRC 105384</strain>
    </source>
</reference>
<dbReference type="GO" id="GO:0031012">
    <property type="term" value="C:extracellular matrix"/>
    <property type="evidence" value="ECO:0007669"/>
    <property type="project" value="InterPro"/>
</dbReference>
<keyword evidence="3" id="KW-0378">Hydrolase</keyword>
<dbReference type="GO" id="GO:0006508">
    <property type="term" value="P:proteolysis"/>
    <property type="evidence" value="ECO:0007669"/>
    <property type="project" value="UniProtKB-KW"/>
</dbReference>
<keyword evidence="2" id="KW-0479">Metal-binding</keyword>
<dbReference type="InterPro" id="IPR001818">
    <property type="entry name" value="Pept_M10_metallopeptidase"/>
</dbReference>
<keyword evidence="7" id="KW-0482">Metalloprotease</keyword>
<evidence type="ECO:0000313" key="7">
    <source>
        <dbReference type="EMBL" id="RYU11028.1"/>
    </source>
</evidence>
<name>A0A4Q5J089_9ACTN</name>
<feature type="region of interest" description="Disordered" evidence="5">
    <location>
        <begin position="254"/>
        <end position="276"/>
    </location>
</feature>